<dbReference type="Pfam" id="PF00205">
    <property type="entry name" value="TPP_enzyme_M"/>
    <property type="match status" value="1"/>
</dbReference>
<accession>A0A3N6P0H8</accession>
<evidence type="ECO:0000256" key="1">
    <source>
        <dbReference type="ARBA" id="ARBA00007812"/>
    </source>
</evidence>
<dbReference type="GO" id="GO:0003984">
    <property type="term" value="F:acetolactate synthase activity"/>
    <property type="evidence" value="ECO:0007669"/>
    <property type="project" value="TreeGrafter"/>
</dbReference>
<dbReference type="InterPro" id="IPR012000">
    <property type="entry name" value="Thiamin_PyroP_enz_cen_dom"/>
</dbReference>
<dbReference type="GO" id="GO:0009097">
    <property type="term" value="P:isoleucine biosynthetic process"/>
    <property type="evidence" value="ECO:0007669"/>
    <property type="project" value="TreeGrafter"/>
</dbReference>
<evidence type="ECO:0000259" key="6">
    <source>
        <dbReference type="Pfam" id="PF02776"/>
    </source>
</evidence>
<dbReference type="Proteomes" id="UP000273828">
    <property type="component" value="Unassembled WGS sequence"/>
</dbReference>
<feature type="domain" description="Thiamine pyrophosphate enzyme TPP-binding" evidence="5">
    <location>
        <begin position="420"/>
        <end position="560"/>
    </location>
</feature>
<evidence type="ECO:0000313" key="7">
    <source>
        <dbReference type="EMBL" id="RQG87988.1"/>
    </source>
</evidence>
<dbReference type="GO" id="GO:0044272">
    <property type="term" value="P:sulfur compound biosynthetic process"/>
    <property type="evidence" value="ECO:0007669"/>
    <property type="project" value="UniProtKB-ARBA"/>
</dbReference>
<keyword evidence="8" id="KW-1185">Reference proteome</keyword>
<organism evidence="7 8">
    <name type="scientific">Natrarchaeobius halalkaliphilus</name>
    <dbReference type="NCBI Taxonomy" id="1679091"/>
    <lineage>
        <taxon>Archaea</taxon>
        <taxon>Methanobacteriati</taxon>
        <taxon>Methanobacteriota</taxon>
        <taxon>Stenosarchaea group</taxon>
        <taxon>Halobacteria</taxon>
        <taxon>Halobacteriales</taxon>
        <taxon>Natrialbaceae</taxon>
        <taxon>Natrarchaeobius</taxon>
    </lineage>
</organism>
<dbReference type="OrthoDB" id="6837at2157"/>
<feature type="domain" description="Thiamine pyrophosphate enzyme central" evidence="4">
    <location>
        <begin position="203"/>
        <end position="338"/>
    </location>
</feature>
<dbReference type="RefSeq" id="WP_124179186.1">
    <property type="nucleotide sequence ID" value="NZ_REFY01000005.1"/>
</dbReference>
<dbReference type="SUPFAM" id="SSF52518">
    <property type="entry name" value="Thiamin diphosphate-binding fold (THDP-binding)"/>
    <property type="match status" value="2"/>
</dbReference>
<dbReference type="GO" id="GO:0005948">
    <property type="term" value="C:acetolactate synthase complex"/>
    <property type="evidence" value="ECO:0007669"/>
    <property type="project" value="TreeGrafter"/>
</dbReference>
<dbReference type="Pfam" id="PF02776">
    <property type="entry name" value="TPP_enzyme_N"/>
    <property type="match status" value="1"/>
</dbReference>
<evidence type="ECO:0000259" key="4">
    <source>
        <dbReference type="Pfam" id="PF00205"/>
    </source>
</evidence>
<comment type="caution">
    <text evidence="7">The sequence shown here is derived from an EMBL/GenBank/DDBJ whole genome shotgun (WGS) entry which is preliminary data.</text>
</comment>
<dbReference type="Gene3D" id="3.40.50.970">
    <property type="match status" value="2"/>
</dbReference>
<gene>
    <name evidence="7" type="ORF">EA462_14110</name>
</gene>
<dbReference type="InterPro" id="IPR029035">
    <property type="entry name" value="DHS-like_NAD/FAD-binding_dom"/>
</dbReference>
<reference evidence="7 8" key="1">
    <citation type="submission" date="2018-10" db="EMBL/GenBank/DDBJ databases">
        <title>Natrarchaeobius chitinivorans gen. nov., sp. nov., and Natrarchaeobius haloalkaliphilus sp. nov., alkaliphilic, chitin-utilizing haloarchaea from hypersaline alkaline lakes.</title>
        <authorList>
            <person name="Sorokin D.Y."/>
            <person name="Elcheninov A.G."/>
            <person name="Kostrikina N.A."/>
            <person name="Bale N.J."/>
            <person name="Sinninghe Damste J.S."/>
            <person name="Khijniak T.V."/>
            <person name="Kublanov I.V."/>
            <person name="Toshchakov S.V."/>
        </authorList>
    </citation>
    <scope>NUCLEOTIDE SEQUENCE [LARGE SCALE GENOMIC DNA]</scope>
    <source>
        <strain evidence="7 8">AArcht-Sl</strain>
    </source>
</reference>
<dbReference type="SUPFAM" id="SSF52467">
    <property type="entry name" value="DHS-like NAD/FAD-binding domain"/>
    <property type="match status" value="1"/>
</dbReference>
<dbReference type="InterPro" id="IPR029061">
    <property type="entry name" value="THDP-binding"/>
</dbReference>
<dbReference type="CDD" id="cd02002">
    <property type="entry name" value="TPP_BFDC"/>
    <property type="match status" value="1"/>
</dbReference>
<dbReference type="InterPro" id="IPR012001">
    <property type="entry name" value="Thiamin_PyroP_enz_TPP-bd_dom"/>
</dbReference>
<keyword evidence="2 3" id="KW-0786">Thiamine pyrophosphate</keyword>
<dbReference type="GO" id="GO:0050660">
    <property type="term" value="F:flavin adenine dinucleotide binding"/>
    <property type="evidence" value="ECO:0007669"/>
    <property type="project" value="TreeGrafter"/>
</dbReference>
<sequence length="564" mass="60004">MSDNRNQTGADLVTSALEEYGVSRIFGNPGTTELPLLRSLSSSDMEYVLGLHEDIAVGMAAGYASTRRYHAYDDDSILPLGVANLHVGPGTAHGLGNLQNAMVSGVPLLVTAGNHSTDFQHEEPILSGDLEGMAREYTKWSTEVSDIAALPTVLRRAVRVALTPPTGPVFVSFPMDVLMAETDADPERLGPIPTLGVGDSEQLDRAAEALIDASDPAIVLGDWVGRSGSDAVSAAVDLAEASGAPVYGELITCEVNFPHDHPQWISALPPVEDMARRHLEADTLVLVGTHSNTTYIPHDTPLIDAETTCVQINPEAWEVGKNVPADVAVVGDPGEAMATIASQVDDGITEATRRSRIDRVAERRNWLDAGGDSDGTDASATADVTKARLVDSLRDAAPDAFVVNESNTSKYPLIEGYDFQPEQWLSNKNGGLGYGLPASLGAAVAWSEHPDSRSVVGFVGDGSFWYYPQSIYTAVRYGLDVTVVVPNNRSYHILKEGMTTIYGGSIDDHEYVGMDFEPEPGIAANARSHGAVAEHVQDLADLDSTLDEAVTTEGPVVVDVSVSD</sequence>
<dbReference type="InterPro" id="IPR011766">
    <property type="entry name" value="TPP_enzyme_TPP-bd"/>
</dbReference>
<dbReference type="Pfam" id="PF02775">
    <property type="entry name" value="TPP_enzyme_C"/>
    <property type="match status" value="1"/>
</dbReference>
<name>A0A3N6P0H8_9EURY</name>
<dbReference type="AlphaFoldDB" id="A0A3N6P0H8"/>
<protein>
    <submittedName>
        <fullName evidence="7">Thiamine pyrophosphate-binding protein</fullName>
    </submittedName>
</protein>
<evidence type="ECO:0000259" key="5">
    <source>
        <dbReference type="Pfam" id="PF02775"/>
    </source>
</evidence>
<evidence type="ECO:0000256" key="2">
    <source>
        <dbReference type="ARBA" id="ARBA00023052"/>
    </source>
</evidence>
<dbReference type="PANTHER" id="PTHR18968:SF13">
    <property type="entry name" value="ACETOLACTATE SYNTHASE CATALYTIC SUBUNIT, MITOCHONDRIAL"/>
    <property type="match status" value="1"/>
</dbReference>
<comment type="similarity">
    <text evidence="1 3">Belongs to the TPP enzyme family.</text>
</comment>
<evidence type="ECO:0000256" key="3">
    <source>
        <dbReference type="RuleBase" id="RU362132"/>
    </source>
</evidence>
<dbReference type="GO" id="GO:0000287">
    <property type="term" value="F:magnesium ion binding"/>
    <property type="evidence" value="ECO:0007669"/>
    <property type="project" value="InterPro"/>
</dbReference>
<feature type="domain" description="Thiamine pyrophosphate enzyme N-terminal TPP-binding" evidence="6">
    <location>
        <begin position="8"/>
        <end position="121"/>
    </location>
</feature>
<evidence type="ECO:0000313" key="8">
    <source>
        <dbReference type="Proteomes" id="UP000273828"/>
    </source>
</evidence>
<dbReference type="CDD" id="cd07035">
    <property type="entry name" value="TPP_PYR_POX_like"/>
    <property type="match status" value="1"/>
</dbReference>
<dbReference type="InterPro" id="IPR045229">
    <property type="entry name" value="TPP_enz"/>
</dbReference>
<proteinExistence type="inferred from homology"/>
<dbReference type="GO" id="GO:0009099">
    <property type="term" value="P:L-valine biosynthetic process"/>
    <property type="evidence" value="ECO:0007669"/>
    <property type="project" value="TreeGrafter"/>
</dbReference>
<dbReference type="PANTHER" id="PTHR18968">
    <property type="entry name" value="THIAMINE PYROPHOSPHATE ENZYMES"/>
    <property type="match status" value="1"/>
</dbReference>
<dbReference type="EMBL" id="REFY01000005">
    <property type="protein sequence ID" value="RQG87988.1"/>
    <property type="molecule type" value="Genomic_DNA"/>
</dbReference>
<dbReference type="Gene3D" id="3.40.50.1220">
    <property type="entry name" value="TPP-binding domain"/>
    <property type="match status" value="1"/>
</dbReference>
<dbReference type="GO" id="GO:0030976">
    <property type="term" value="F:thiamine pyrophosphate binding"/>
    <property type="evidence" value="ECO:0007669"/>
    <property type="project" value="InterPro"/>
</dbReference>